<dbReference type="InterPro" id="IPR024069">
    <property type="entry name" value="AF2212-like_dom_sf"/>
</dbReference>
<comment type="similarity">
    <text evidence="1 3">Belongs to the UPF0165 family.</text>
</comment>
<evidence type="ECO:0000313" key="4">
    <source>
        <dbReference type="EMBL" id="ASJ03424.1"/>
    </source>
</evidence>
<dbReference type="RefSeq" id="WP_088858681.1">
    <property type="nucleotide sequence ID" value="NZ_CP014862.1"/>
</dbReference>
<protein>
    <recommendedName>
        <fullName evidence="3">Antitoxin</fullName>
    </recommendedName>
</protein>
<dbReference type="KEGG" id="tprf:A3L09_09205"/>
<comment type="function">
    <text evidence="3">Antitoxin component of a type II toxin-antitoxin (TA) system.</text>
</comment>
<evidence type="ECO:0000313" key="5">
    <source>
        <dbReference type="Proteomes" id="UP000250179"/>
    </source>
</evidence>
<evidence type="ECO:0000256" key="1">
    <source>
        <dbReference type="ARBA" id="ARBA00006615"/>
    </source>
</evidence>
<sequence length="67" mass="7679">MPKIIEAIYEEGVIKPLKPLSLPSKKLVLYIEERRFSDLVDELELEAREDVEEGIKAIRRGDHESGS</sequence>
<dbReference type="Gene3D" id="4.10.1150.10">
    <property type="entry name" value="AF2212/PG0164-like"/>
    <property type="match status" value="1"/>
</dbReference>
<dbReference type="EMBL" id="CP014862">
    <property type="protein sequence ID" value="ASJ03424.1"/>
    <property type="molecule type" value="Genomic_DNA"/>
</dbReference>
<evidence type="ECO:0000256" key="3">
    <source>
        <dbReference type="RuleBase" id="RU368051"/>
    </source>
</evidence>
<dbReference type="SUPFAM" id="SSF141694">
    <property type="entry name" value="AF2212/PG0164-like"/>
    <property type="match status" value="1"/>
</dbReference>
<accession>A0A2Z2MHL1</accession>
<organism evidence="4 5">
    <name type="scientific">Thermococcus profundus</name>
    <dbReference type="NCBI Taxonomy" id="49899"/>
    <lineage>
        <taxon>Archaea</taxon>
        <taxon>Methanobacteriati</taxon>
        <taxon>Methanobacteriota</taxon>
        <taxon>Thermococci</taxon>
        <taxon>Thermococcales</taxon>
        <taxon>Thermococcaceae</taxon>
        <taxon>Thermococcus</taxon>
    </lineage>
</organism>
<dbReference type="GeneID" id="33320592"/>
<dbReference type="Proteomes" id="UP000250179">
    <property type="component" value="Chromosome"/>
</dbReference>
<keyword evidence="2 3" id="KW-1277">Toxin-antitoxin system</keyword>
<proteinExistence type="inferred from homology"/>
<reference evidence="4 5" key="1">
    <citation type="submission" date="2016-03" db="EMBL/GenBank/DDBJ databases">
        <title>Complete genome sequence of Thermococcus profundus strain DT5432.</title>
        <authorList>
            <person name="Oger P.M."/>
        </authorList>
    </citation>
    <scope>NUCLEOTIDE SEQUENCE [LARGE SCALE GENOMIC DNA]</scope>
    <source>
        <strain evidence="4 5">DT 5432</strain>
    </source>
</reference>
<dbReference type="InterPro" id="IPR008203">
    <property type="entry name" value="AF2212-like"/>
</dbReference>
<dbReference type="AlphaFoldDB" id="A0A2Z2MHL1"/>
<gene>
    <name evidence="4" type="ORF">A3L09_09205</name>
</gene>
<name>A0A2Z2MHL1_THEPR</name>
<evidence type="ECO:0000256" key="2">
    <source>
        <dbReference type="ARBA" id="ARBA00022649"/>
    </source>
</evidence>
<dbReference type="Pfam" id="PF01954">
    <property type="entry name" value="AF2212-like"/>
    <property type="match status" value="1"/>
</dbReference>
<keyword evidence="5" id="KW-1185">Reference proteome</keyword>